<dbReference type="OrthoDB" id="5985073at2759"/>
<dbReference type="STRING" id="685588.A0A067SJS7"/>
<proteinExistence type="predicted"/>
<feature type="domain" description="WSC" evidence="7">
    <location>
        <begin position="73"/>
        <end position="167"/>
    </location>
</feature>
<dbReference type="HOGENOM" id="CLU_063916_1_0_1"/>
<dbReference type="PROSITE" id="PS51212">
    <property type="entry name" value="WSC"/>
    <property type="match status" value="2"/>
</dbReference>
<organism evidence="8 9">
    <name type="scientific">Galerina marginata (strain CBS 339.88)</name>
    <dbReference type="NCBI Taxonomy" id="685588"/>
    <lineage>
        <taxon>Eukaryota</taxon>
        <taxon>Fungi</taxon>
        <taxon>Dikarya</taxon>
        <taxon>Basidiomycota</taxon>
        <taxon>Agaricomycotina</taxon>
        <taxon>Agaricomycetes</taxon>
        <taxon>Agaricomycetidae</taxon>
        <taxon>Agaricales</taxon>
        <taxon>Agaricineae</taxon>
        <taxon>Strophariaceae</taxon>
        <taxon>Galerina</taxon>
    </lineage>
</organism>
<reference evidence="9" key="1">
    <citation type="journal article" date="2014" name="Proc. Natl. Acad. Sci. U.S.A.">
        <title>Extensive sampling of basidiomycete genomes demonstrates inadequacy of the white-rot/brown-rot paradigm for wood decay fungi.</title>
        <authorList>
            <person name="Riley R."/>
            <person name="Salamov A.A."/>
            <person name="Brown D.W."/>
            <person name="Nagy L.G."/>
            <person name="Floudas D."/>
            <person name="Held B.W."/>
            <person name="Levasseur A."/>
            <person name="Lombard V."/>
            <person name="Morin E."/>
            <person name="Otillar R."/>
            <person name="Lindquist E.A."/>
            <person name="Sun H."/>
            <person name="LaButti K.M."/>
            <person name="Schmutz J."/>
            <person name="Jabbour D."/>
            <person name="Luo H."/>
            <person name="Baker S.E."/>
            <person name="Pisabarro A.G."/>
            <person name="Walton J.D."/>
            <person name="Blanchette R.A."/>
            <person name="Henrissat B."/>
            <person name="Martin F."/>
            <person name="Cullen D."/>
            <person name="Hibbett D.S."/>
            <person name="Grigoriev I.V."/>
        </authorList>
    </citation>
    <scope>NUCLEOTIDE SEQUENCE [LARGE SCALE GENOMIC DNA]</scope>
    <source>
        <strain evidence="9">CBS 339.88</strain>
    </source>
</reference>
<keyword evidence="2" id="KW-0812">Transmembrane</keyword>
<dbReference type="GO" id="GO:0005886">
    <property type="term" value="C:plasma membrane"/>
    <property type="evidence" value="ECO:0007669"/>
    <property type="project" value="TreeGrafter"/>
</dbReference>
<comment type="subcellular location">
    <subcellularLocation>
        <location evidence="1">Membrane</location>
        <topology evidence="1">Single-pass membrane protein</topology>
    </subcellularLocation>
</comment>
<evidence type="ECO:0000313" key="9">
    <source>
        <dbReference type="Proteomes" id="UP000027222"/>
    </source>
</evidence>
<keyword evidence="9" id="KW-1185">Reference proteome</keyword>
<dbReference type="AlphaFoldDB" id="A0A067SJS7"/>
<evidence type="ECO:0000256" key="3">
    <source>
        <dbReference type="ARBA" id="ARBA00022729"/>
    </source>
</evidence>
<gene>
    <name evidence="8" type="ORF">GALMADRAFT_75173</name>
</gene>
<evidence type="ECO:0000256" key="1">
    <source>
        <dbReference type="ARBA" id="ARBA00004167"/>
    </source>
</evidence>
<accession>A0A067SJS7</accession>
<dbReference type="SMART" id="SM00321">
    <property type="entry name" value="WSC"/>
    <property type="match status" value="2"/>
</dbReference>
<keyword evidence="4" id="KW-1133">Transmembrane helix</keyword>
<protein>
    <recommendedName>
        <fullName evidence="7">WSC domain-containing protein</fullName>
    </recommendedName>
</protein>
<evidence type="ECO:0000256" key="5">
    <source>
        <dbReference type="ARBA" id="ARBA00023136"/>
    </source>
</evidence>
<dbReference type="InterPro" id="IPR002889">
    <property type="entry name" value="WSC_carb-bd"/>
</dbReference>
<dbReference type="PANTHER" id="PTHR24269:SF16">
    <property type="entry name" value="PROTEIN SLG1"/>
    <property type="match status" value="1"/>
</dbReference>
<dbReference type="EMBL" id="KL142393">
    <property type="protein sequence ID" value="KDR71220.1"/>
    <property type="molecule type" value="Genomic_DNA"/>
</dbReference>
<dbReference type="Proteomes" id="UP000027222">
    <property type="component" value="Unassembled WGS sequence"/>
</dbReference>
<evidence type="ECO:0000313" key="8">
    <source>
        <dbReference type="EMBL" id="KDR71220.1"/>
    </source>
</evidence>
<dbReference type="Pfam" id="PF01822">
    <property type="entry name" value="WSC"/>
    <property type="match status" value="2"/>
</dbReference>
<evidence type="ECO:0000256" key="4">
    <source>
        <dbReference type="ARBA" id="ARBA00022989"/>
    </source>
</evidence>
<evidence type="ECO:0000259" key="7">
    <source>
        <dbReference type="PROSITE" id="PS51212"/>
    </source>
</evidence>
<dbReference type="InterPro" id="IPR051836">
    <property type="entry name" value="Kremen_rcpt"/>
</dbReference>
<keyword evidence="5" id="KW-0472">Membrane</keyword>
<name>A0A067SJS7_GALM3</name>
<sequence>MTIESCLAFCTPAGYVYAGVEFARECYCDNVIESPGAPISSSTCNMPCTGNSNEICGGAGGINIFQKFQTAGTFQYKGCYQDGVNGAPRSLRTQLSVSGGVTAESCTTACKAAGFTLAGLEFGQECWCDSYMPLAVLTPDTDCNKVCNADTTELCGAGNRLAVYVDSSAPPLNTQTCLNSAQLQATTFNFDLVAVFVPASQGAAVSPPVLLGNQEQAAHSGVATTSILTVSLLRYWFTYAKRLI</sequence>
<evidence type="ECO:0000256" key="2">
    <source>
        <dbReference type="ARBA" id="ARBA00022692"/>
    </source>
</evidence>
<dbReference type="PANTHER" id="PTHR24269">
    <property type="entry name" value="KREMEN PROTEIN"/>
    <property type="match status" value="1"/>
</dbReference>
<keyword evidence="6" id="KW-0325">Glycoprotein</keyword>
<feature type="domain" description="WSC" evidence="7">
    <location>
        <begin position="1"/>
        <end position="68"/>
    </location>
</feature>
<keyword evidence="3" id="KW-0732">Signal</keyword>
<evidence type="ECO:0000256" key="6">
    <source>
        <dbReference type="ARBA" id="ARBA00023180"/>
    </source>
</evidence>